<evidence type="ECO:0000313" key="2">
    <source>
        <dbReference type="Proteomes" id="UP001147148"/>
    </source>
</evidence>
<dbReference type="EMBL" id="JAPDSH010000006">
    <property type="protein sequence ID" value="MDF0480269.1"/>
    <property type="molecule type" value="Genomic_DNA"/>
</dbReference>
<proteinExistence type="predicted"/>
<evidence type="ECO:0008006" key="3">
    <source>
        <dbReference type="Google" id="ProtNLM"/>
    </source>
</evidence>
<evidence type="ECO:0000313" key="1">
    <source>
        <dbReference type="EMBL" id="MDF0480269.1"/>
    </source>
</evidence>
<organism evidence="1 2">
    <name type="scientific">Vagococcus proximus</name>
    <dbReference type="NCBI Taxonomy" id="2991417"/>
    <lineage>
        <taxon>Bacteria</taxon>
        <taxon>Bacillati</taxon>
        <taxon>Bacillota</taxon>
        <taxon>Bacilli</taxon>
        <taxon>Lactobacillales</taxon>
        <taxon>Enterococcaceae</taxon>
        <taxon>Vagococcus</taxon>
    </lineage>
</organism>
<dbReference type="Proteomes" id="UP001147148">
    <property type="component" value="Unassembled WGS sequence"/>
</dbReference>
<dbReference type="RefSeq" id="WP_275471854.1">
    <property type="nucleotide sequence ID" value="NZ_JAPDSH010000006.1"/>
</dbReference>
<comment type="caution">
    <text evidence="1">The sequence shown here is derived from an EMBL/GenBank/DDBJ whole genome shotgun (WGS) entry which is preliminary data.</text>
</comment>
<keyword evidence="2" id="KW-1185">Reference proteome</keyword>
<gene>
    <name evidence="1" type="ORF">OL233_08230</name>
</gene>
<name>A0ABT5X2P6_9ENTE</name>
<accession>A0ABT5X2P6</accession>
<sequence length="139" mass="15496">MTKNNNQGNSIVVELGKGYVPVRIGGMEFKLNTSDSVIRKYRSMVKKLDPEMKALEEKIEQAIKDDDYDSELECIGLSVDICRKVTDVILGSGSFDQLYAASNEDSEAVIEAVLEVQSQYEKIKDRSKLTKLVASKKQG</sequence>
<reference evidence="1" key="1">
    <citation type="submission" date="2022-10" db="EMBL/GenBank/DDBJ databases">
        <title>Vagococcus sp. isolated from poultry meat.</title>
        <authorList>
            <person name="Johansson P."/>
            <person name="Bjorkroth J."/>
        </authorList>
    </citation>
    <scope>NUCLEOTIDE SEQUENCE</scope>
    <source>
        <strain evidence="1">PNs007</strain>
    </source>
</reference>
<protein>
    <recommendedName>
        <fullName evidence="3">Phage protein</fullName>
    </recommendedName>
</protein>